<dbReference type="AlphaFoldDB" id="A0A974NRR6"/>
<dbReference type="Proteomes" id="UP000595254">
    <property type="component" value="Chromosome"/>
</dbReference>
<dbReference type="RefSeq" id="WP_051387747.1">
    <property type="nucleotide sequence ID" value="NZ_JARMSH010000016.1"/>
</dbReference>
<sequence length="88" mass="10453">MKFIELKNKRAEKVGCKISERNRSIVKYYTEYTEFTEEEVVDEFLLNLLDNKKFLKCVEGKRYNKRILAQLFDTEDDANLALLTNNLP</sequence>
<keyword evidence="2" id="KW-1185">Reference proteome</keyword>
<organism evidence="1 2">
    <name type="scientific">Peribacillus psychrosaccharolyticus</name>
    <name type="common">Bacillus psychrosaccharolyticus</name>
    <dbReference type="NCBI Taxonomy" id="1407"/>
    <lineage>
        <taxon>Bacteria</taxon>
        <taxon>Bacillati</taxon>
        <taxon>Bacillota</taxon>
        <taxon>Bacilli</taxon>
        <taxon>Bacillales</taxon>
        <taxon>Bacillaceae</taxon>
        <taxon>Peribacillus</taxon>
    </lineage>
</organism>
<gene>
    <name evidence="1" type="ORF">I6J18_22845</name>
</gene>
<dbReference type="EMBL" id="CP068053">
    <property type="protein sequence ID" value="QQT02807.1"/>
    <property type="molecule type" value="Genomic_DNA"/>
</dbReference>
<protein>
    <submittedName>
        <fullName evidence="1">Uncharacterized protein</fullName>
    </submittedName>
</protein>
<name>A0A974NRR6_PERPY</name>
<accession>A0A974NRR6</accession>
<reference evidence="1 2" key="1">
    <citation type="submission" date="2021-01" db="EMBL/GenBank/DDBJ databases">
        <title>FDA dAtabase for Regulatory Grade micrObial Sequences (FDA-ARGOS): Supporting development and validation of Infectious Disease Dx tests.</title>
        <authorList>
            <person name="Nelson B."/>
            <person name="Plummer A."/>
            <person name="Tallon L."/>
            <person name="Sadzewicz L."/>
            <person name="Zhao X."/>
            <person name="Boylan J."/>
            <person name="Ott S."/>
            <person name="Bowen H."/>
            <person name="Vavikolanu K."/>
            <person name="Mehta A."/>
            <person name="Aluvathingal J."/>
            <person name="Nadendla S."/>
            <person name="Myers T."/>
            <person name="Yan Y."/>
            <person name="Sichtig H."/>
        </authorList>
    </citation>
    <scope>NUCLEOTIDE SEQUENCE [LARGE SCALE GENOMIC DNA]</scope>
    <source>
        <strain evidence="1 2">FDAARGOS_1161</strain>
    </source>
</reference>
<evidence type="ECO:0000313" key="2">
    <source>
        <dbReference type="Proteomes" id="UP000595254"/>
    </source>
</evidence>
<proteinExistence type="predicted"/>
<evidence type="ECO:0000313" key="1">
    <source>
        <dbReference type="EMBL" id="QQT02807.1"/>
    </source>
</evidence>
<dbReference type="KEGG" id="ppsr:I6J18_22845"/>